<protein>
    <submittedName>
        <fullName evidence="1">DUF2993 domain-containing protein</fullName>
    </submittedName>
</protein>
<dbReference type="InterPro" id="IPR021373">
    <property type="entry name" value="DUF2993"/>
</dbReference>
<dbReference type="Proteomes" id="UP001065613">
    <property type="component" value="Chromosome"/>
</dbReference>
<sequence>MALSPSNLISKILSPALRLWLRSQVEQAEELEIQIQGQDRQILRGYVPEVSLQTRRAIYQGLRLGQVLLQGENIRINIGQVVKGKPLQLLEPIQVSGEVQLTETDLQDSLSSTILANALTELLIALLERQGVANPQNFLASFVVKWRAITLGMDSFSLEGTILFPDRQQQIFKLCARLILINAQSLLLKEIRLEGFPPLTDAIQDYPIDLGTDVAIASLTLRPGELACVGQLLIRP</sequence>
<proteinExistence type="predicted"/>
<dbReference type="KEGG" id="wna:KA717_21335"/>
<dbReference type="Pfam" id="PF11209">
    <property type="entry name" value="LmeA"/>
    <property type="match status" value="1"/>
</dbReference>
<dbReference type="AlphaFoldDB" id="A0A977PU18"/>
<name>A0A977PU18_9CYAN</name>
<dbReference type="EMBL" id="CP073041">
    <property type="protein sequence ID" value="UXE58588.1"/>
    <property type="molecule type" value="Genomic_DNA"/>
</dbReference>
<accession>A0A977PU18</accession>
<organism evidence="1">
    <name type="scientific">Woronichinia naegeliana WA131</name>
    <dbReference type="NCBI Taxonomy" id="2824559"/>
    <lineage>
        <taxon>Bacteria</taxon>
        <taxon>Bacillati</taxon>
        <taxon>Cyanobacteriota</taxon>
        <taxon>Cyanophyceae</taxon>
        <taxon>Synechococcales</taxon>
        <taxon>Coelosphaeriaceae</taxon>
        <taxon>Woronichinia</taxon>
    </lineage>
</organism>
<gene>
    <name evidence="1" type="ORF">KA717_21335</name>
</gene>
<reference evidence="1" key="1">
    <citation type="submission" date="2021-04" db="EMBL/GenBank/DDBJ databases">
        <title>Genome sequence of Woronichinia naegeliana from Washington state freshwater lake bloom.</title>
        <authorList>
            <person name="Dreher T.W."/>
        </authorList>
    </citation>
    <scope>NUCLEOTIDE SEQUENCE</scope>
    <source>
        <strain evidence="1">WA131</strain>
    </source>
</reference>
<evidence type="ECO:0000313" key="1">
    <source>
        <dbReference type="EMBL" id="UXE58588.1"/>
    </source>
</evidence>